<evidence type="ECO:0000313" key="2">
    <source>
        <dbReference type="EMBL" id="GBB94991.1"/>
    </source>
</evidence>
<gene>
    <name evidence="2" type="ORF">RclHR1_02460011</name>
</gene>
<name>A0A2Z6RDH3_9GLOM</name>
<feature type="domain" description="C17orf113 probable zinc finger" evidence="1">
    <location>
        <begin position="1"/>
        <end position="48"/>
    </location>
</feature>
<reference evidence="2 3" key="1">
    <citation type="submission" date="2017-11" db="EMBL/GenBank/DDBJ databases">
        <title>The genome of Rhizophagus clarus HR1 reveals common genetic basis of auxotrophy among arbuscular mycorrhizal fungi.</title>
        <authorList>
            <person name="Kobayashi Y."/>
        </authorList>
    </citation>
    <scope>NUCLEOTIDE SEQUENCE [LARGE SCALE GENOMIC DNA]</scope>
    <source>
        <strain evidence="2 3">HR1</strain>
    </source>
</reference>
<organism evidence="2 3">
    <name type="scientific">Rhizophagus clarus</name>
    <dbReference type="NCBI Taxonomy" id="94130"/>
    <lineage>
        <taxon>Eukaryota</taxon>
        <taxon>Fungi</taxon>
        <taxon>Fungi incertae sedis</taxon>
        <taxon>Mucoromycota</taxon>
        <taxon>Glomeromycotina</taxon>
        <taxon>Glomeromycetes</taxon>
        <taxon>Glomerales</taxon>
        <taxon>Glomeraceae</taxon>
        <taxon>Rhizophagus</taxon>
    </lineage>
</organism>
<dbReference type="Proteomes" id="UP000247702">
    <property type="component" value="Unassembled WGS sequence"/>
</dbReference>
<dbReference type="PANTHER" id="PTHR46880:SF5">
    <property type="entry name" value="DUF4371 DOMAIN-CONTAINING PROTEIN"/>
    <property type="match status" value="1"/>
</dbReference>
<protein>
    <recommendedName>
        <fullName evidence="1">C17orf113 probable zinc finger domain-containing protein</fullName>
    </recommendedName>
</protein>
<dbReference type="STRING" id="94130.A0A2Z6RDH3"/>
<evidence type="ECO:0000259" key="1">
    <source>
        <dbReference type="Pfam" id="PF25431"/>
    </source>
</evidence>
<accession>A0A2Z6RDH3</accession>
<dbReference type="AlphaFoldDB" id="A0A2Z6RDH3"/>
<comment type="caution">
    <text evidence="2">The sequence shown here is derived from an EMBL/GenBank/DDBJ whole genome shotgun (WGS) entry which is preliminary data.</text>
</comment>
<dbReference type="PANTHER" id="PTHR46880">
    <property type="entry name" value="RAS-ASSOCIATING DOMAIN-CONTAINING PROTEIN"/>
    <property type="match status" value="1"/>
</dbReference>
<keyword evidence="3" id="KW-1185">Reference proteome</keyword>
<sequence length="202" mass="23254">MYCTLCMQYKKKNKFAIEGATNILRKSAIKKYTNTEDHKDAEKLEKARIQIELLQKVHFSSDANTNHIIGIIQVIYFLTKKNLLFKLLSSIIDLIKESNSPNLLNGIITYMNHISEHESLKAISDTIKEEIWNELSNVIAFGVMINESTDITIIKHLDIYVSYVTREGILKTRFLCIIPLTSYNAEDITKILINIFEKKNLA</sequence>
<dbReference type="EMBL" id="BEXD01001624">
    <property type="protein sequence ID" value="GBB94991.1"/>
    <property type="molecule type" value="Genomic_DNA"/>
</dbReference>
<proteinExistence type="predicted"/>
<evidence type="ECO:0000313" key="3">
    <source>
        <dbReference type="Proteomes" id="UP000247702"/>
    </source>
</evidence>
<dbReference type="InterPro" id="IPR057456">
    <property type="entry name" value="Znf_C17orf113"/>
</dbReference>
<dbReference type="Pfam" id="PF25431">
    <property type="entry name" value="zf-C17orf113"/>
    <property type="match status" value="1"/>
</dbReference>